<gene>
    <name evidence="2" type="ORF">CDL12_11745</name>
</gene>
<feature type="transmembrane region" description="Helical" evidence="1">
    <location>
        <begin position="12"/>
        <end position="28"/>
    </location>
</feature>
<keyword evidence="1" id="KW-0472">Membrane</keyword>
<sequence length="29" mass="3643">MTCAILMRRIRILHSFSLVFLYWFYVFSE</sequence>
<comment type="caution">
    <text evidence="2">The sequence shown here is derived from an EMBL/GenBank/DDBJ whole genome shotgun (WGS) entry which is preliminary data.</text>
</comment>
<organism evidence="2 3">
    <name type="scientific">Handroanthus impetiginosus</name>
    <dbReference type="NCBI Taxonomy" id="429701"/>
    <lineage>
        <taxon>Eukaryota</taxon>
        <taxon>Viridiplantae</taxon>
        <taxon>Streptophyta</taxon>
        <taxon>Embryophyta</taxon>
        <taxon>Tracheophyta</taxon>
        <taxon>Spermatophyta</taxon>
        <taxon>Magnoliopsida</taxon>
        <taxon>eudicotyledons</taxon>
        <taxon>Gunneridae</taxon>
        <taxon>Pentapetalae</taxon>
        <taxon>asterids</taxon>
        <taxon>lamiids</taxon>
        <taxon>Lamiales</taxon>
        <taxon>Bignoniaceae</taxon>
        <taxon>Crescentiina</taxon>
        <taxon>Tabebuia alliance</taxon>
        <taxon>Handroanthus</taxon>
    </lineage>
</organism>
<dbReference type="Proteomes" id="UP000231279">
    <property type="component" value="Unassembled WGS sequence"/>
</dbReference>
<dbReference type="AlphaFoldDB" id="A0A2G9HDL1"/>
<dbReference type="EMBL" id="NKXS01002044">
    <property type="protein sequence ID" value="PIN15601.1"/>
    <property type="molecule type" value="Genomic_DNA"/>
</dbReference>
<protein>
    <submittedName>
        <fullName evidence="2">Uncharacterized protein</fullName>
    </submittedName>
</protein>
<proteinExistence type="predicted"/>
<keyword evidence="1" id="KW-0812">Transmembrane</keyword>
<name>A0A2G9HDL1_9LAMI</name>
<reference evidence="3" key="1">
    <citation type="journal article" date="2018" name="Gigascience">
        <title>Genome assembly of the Pink Ipe (Handroanthus impetiginosus, Bignoniaceae), a highly valued, ecologically keystone Neotropical timber forest tree.</title>
        <authorList>
            <person name="Silva-Junior O.B."/>
            <person name="Grattapaglia D."/>
            <person name="Novaes E."/>
            <person name="Collevatti R.G."/>
        </authorList>
    </citation>
    <scope>NUCLEOTIDE SEQUENCE [LARGE SCALE GENOMIC DNA]</scope>
    <source>
        <strain evidence="3">cv. UFG-1</strain>
    </source>
</reference>
<evidence type="ECO:0000313" key="2">
    <source>
        <dbReference type="EMBL" id="PIN15601.1"/>
    </source>
</evidence>
<evidence type="ECO:0000313" key="3">
    <source>
        <dbReference type="Proteomes" id="UP000231279"/>
    </source>
</evidence>
<evidence type="ECO:0000256" key="1">
    <source>
        <dbReference type="SAM" id="Phobius"/>
    </source>
</evidence>
<keyword evidence="3" id="KW-1185">Reference proteome</keyword>
<keyword evidence="1" id="KW-1133">Transmembrane helix</keyword>
<accession>A0A2G9HDL1</accession>